<sequence>MSKVYLRPAPSKRLPFLITRLAWTCIRLPLSPAATTSPPLLSPSPGAASSPPPPAPPSGPSSASPRSPSARQPQAASHDKVHNYRHDDASQTGMKVISPPAHGLRAQWQWQASGYFNLALLAQHFKGTHSPSYPAL</sequence>
<feature type="region of interest" description="Disordered" evidence="1">
    <location>
        <begin position="34"/>
        <end position="98"/>
    </location>
</feature>
<proteinExistence type="predicted"/>
<dbReference type="AlphaFoldDB" id="A0AAV4DK11"/>
<accession>A0AAV4DK11</accession>
<protein>
    <submittedName>
        <fullName evidence="2">Uncharacterized protein</fullName>
    </submittedName>
</protein>
<keyword evidence="3" id="KW-1185">Reference proteome</keyword>
<reference evidence="2 3" key="1">
    <citation type="journal article" date="2021" name="Elife">
        <title>Chloroplast acquisition without the gene transfer in kleptoplastic sea slugs, Plakobranchus ocellatus.</title>
        <authorList>
            <person name="Maeda T."/>
            <person name="Takahashi S."/>
            <person name="Yoshida T."/>
            <person name="Shimamura S."/>
            <person name="Takaki Y."/>
            <person name="Nagai Y."/>
            <person name="Toyoda A."/>
            <person name="Suzuki Y."/>
            <person name="Arimoto A."/>
            <person name="Ishii H."/>
            <person name="Satoh N."/>
            <person name="Nishiyama T."/>
            <person name="Hasebe M."/>
            <person name="Maruyama T."/>
            <person name="Minagawa J."/>
            <person name="Obokata J."/>
            <person name="Shigenobu S."/>
        </authorList>
    </citation>
    <scope>NUCLEOTIDE SEQUENCE [LARGE SCALE GENOMIC DNA]</scope>
</reference>
<feature type="compositionally biased region" description="Low complexity" evidence="1">
    <location>
        <begin position="60"/>
        <end position="76"/>
    </location>
</feature>
<name>A0AAV4DK11_9GAST</name>
<feature type="compositionally biased region" description="Basic and acidic residues" evidence="1">
    <location>
        <begin position="77"/>
        <end position="89"/>
    </location>
</feature>
<evidence type="ECO:0000313" key="3">
    <source>
        <dbReference type="Proteomes" id="UP000735302"/>
    </source>
</evidence>
<evidence type="ECO:0000313" key="2">
    <source>
        <dbReference type="EMBL" id="GFO44408.1"/>
    </source>
</evidence>
<dbReference type="Proteomes" id="UP000735302">
    <property type="component" value="Unassembled WGS sequence"/>
</dbReference>
<feature type="compositionally biased region" description="Low complexity" evidence="1">
    <location>
        <begin position="34"/>
        <end position="49"/>
    </location>
</feature>
<feature type="compositionally biased region" description="Pro residues" evidence="1">
    <location>
        <begin position="50"/>
        <end position="59"/>
    </location>
</feature>
<organism evidence="2 3">
    <name type="scientific">Plakobranchus ocellatus</name>
    <dbReference type="NCBI Taxonomy" id="259542"/>
    <lineage>
        <taxon>Eukaryota</taxon>
        <taxon>Metazoa</taxon>
        <taxon>Spiralia</taxon>
        <taxon>Lophotrochozoa</taxon>
        <taxon>Mollusca</taxon>
        <taxon>Gastropoda</taxon>
        <taxon>Heterobranchia</taxon>
        <taxon>Euthyneura</taxon>
        <taxon>Panpulmonata</taxon>
        <taxon>Sacoglossa</taxon>
        <taxon>Placobranchoidea</taxon>
        <taxon>Plakobranchidae</taxon>
        <taxon>Plakobranchus</taxon>
    </lineage>
</organism>
<evidence type="ECO:0000256" key="1">
    <source>
        <dbReference type="SAM" id="MobiDB-lite"/>
    </source>
</evidence>
<comment type="caution">
    <text evidence="2">The sequence shown here is derived from an EMBL/GenBank/DDBJ whole genome shotgun (WGS) entry which is preliminary data.</text>
</comment>
<gene>
    <name evidence="2" type="ORF">PoB_007091300</name>
</gene>
<dbReference type="EMBL" id="BLXT01007956">
    <property type="protein sequence ID" value="GFO44408.1"/>
    <property type="molecule type" value="Genomic_DNA"/>
</dbReference>